<name>A0A1R3VGE9_9HYPH</name>
<protein>
    <submittedName>
        <fullName evidence="1">Uncharacterized protein</fullName>
    </submittedName>
</protein>
<dbReference type="EMBL" id="FTPD01000045">
    <property type="protein sequence ID" value="SIT57928.1"/>
    <property type="molecule type" value="Genomic_DNA"/>
</dbReference>
<evidence type="ECO:0000313" key="2">
    <source>
        <dbReference type="Proteomes" id="UP000188388"/>
    </source>
</evidence>
<dbReference type="Proteomes" id="UP000188388">
    <property type="component" value="Unassembled WGS sequence"/>
</dbReference>
<organism evidence="1 2">
    <name type="scientific">Mesorhizobium prunaredense</name>
    <dbReference type="NCBI Taxonomy" id="1631249"/>
    <lineage>
        <taxon>Bacteria</taxon>
        <taxon>Pseudomonadati</taxon>
        <taxon>Pseudomonadota</taxon>
        <taxon>Alphaproteobacteria</taxon>
        <taxon>Hyphomicrobiales</taxon>
        <taxon>Phyllobacteriaceae</taxon>
        <taxon>Mesorhizobium</taxon>
    </lineage>
</organism>
<gene>
    <name evidence="1" type="ORF">BQ8794_50030</name>
</gene>
<proteinExistence type="predicted"/>
<dbReference type="AlphaFoldDB" id="A0A1R3VGE9"/>
<sequence>MLHRHDWAETAEEAGSGVARPEVLVADDFQDERARGAVIGTLAVKGGVRRGCDIERQIAIDHGALRFQPLVRPGWGRQGISYGPFQREAGLVLLVSITNGHNTSQGSPLPEDLARRLYRWLRGPGIDPWPGRLVALMRAPRKRLTLRRFWWWTLSTSRTYRGTNIDENLAVGWFPSESPINPVEEGCGFVVHAAEGENGELWARVGKQCLSAFRRLKNVHIYYVVALREQGAVYYAAADQKAHGLAAFPMMRPIAIDPFNKDEKLFAGVHQAALGQIGFRVDTRVQAVQVGRIPQFSTLFGTAHAADALVEGWPGQIAAIGGRWHFSQDAGDNLSVVDPGRPSGLIHGLLAIGAVSDVCGLVCRFRDNDNFWVLKLSTLGWTLVRKQSGKEITIATGTEHALRMCSTHSVQILDWNGQVSCFLDGVRLFEASANADSVENATGVGIWKSFDSEPRWHNFEAHPCEVPIPLMAPLGAPWNQLGATLSYADGFNGTAGELDRRTPELGGGQWARTLGTGVIDVDGLGCARVRASVDRPNPGRTFYSLPWDLPGFADLEATIEPPGERRGQDQRSRAGLLFWQDSDNYVCVTTWLDDVYQGASISVFIKRLGFEELYDAVWTNVADKVVWGKPFRMRVAFDGNRFAILIDDELVMQRSLTDIYPDDAALQILRVGLAVNWEWGDDTGSVFTSFRARR</sequence>
<reference evidence="2" key="1">
    <citation type="submission" date="2017-01" db="EMBL/GenBank/DDBJ databases">
        <authorList>
            <person name="Brunel B."/>
        </authorList>
    </citation>
    <scope>NUCLEOTIDE SEQUENCE [LARGE SCALE GENOMIC DNA]</scope>
</reference>
<evidence type="ECO:0000313" key="1">
    <source>
        <dbReference type="EMBL" id="SIT57928.1"/>
    </source>
</evidence>
<accession>A0A1R3VGE9</accession>
<dbReference type="STRING" id="1631249.BQ8794_50030"/>
<dbReference type="RefSeq" id="WP_244555081.1">
    <property type="nucleotide sequence ID" value="NZ_FTPD01000045.1"/>
</dbReference>
<keyword evidence="2" id="KW-1185">Reference proteome</keyword>